<dbReference type="InterPro" id="IPR007607">
    <property type="entry name" value="BacA/B"/>
</dbReference>
<dbReference type="PANTHER" id="PTHR35024">
    <property type="entry name" value="HYPOTHETICAL CYTOSOLIC PROTEIN"/>
    <property type="match status" value="1"/>
</dbReference>
<proteinExistence type="inferred from homology"/>
<comment type="caution">
    <text evidence="3">The sequence shown here is derived from an EMBL/GenBank/DDBJ whole genome shotgun (WGS) entry which is preliminary data.</text>
</comment>
<comment type="similarity">
    <text evidence="1">Belongs to the bactofilin family.</text>
</comment>
<organism evidence="3">
    <name type="scientific">Pseudoalteromonas prydzensis</name>
    <dbReference type="NCBI Taxonomy" id="182141"/>
    <lineage>
        <taxon>Bacteria</taxon>
        <taxon>Pseudomonadati</taxon>
        <taxon>Pseudomonadota</taxon>
        <taxon>Gammaproteobacteria</taxon>
        <taxon>Alteromonadales</taxon>
        <taxon>Pseudoalteromonadaceae</taxon>
        <taxon>Pseudoalteromonas</taxon>
    </lineage>
</organism>
<evidence type="ECO:0000256" key="2">
    <source>
        <dbReference type="SAM" id="MobiDB-lite"/>
    </source>
</evidence>
<evidence type="ECO:0000313" key="3">
    <source>
        <dbReference type="EMBL" id="HEA19136.1"/>
    </source>
</evidence>
<feature type="region of interest" description="Disordered" evidence="2">
    <location>
        <begin position="1"/>
        <end position="23"/>
    </location>
</feature>
<dbReference type="RefSeq" id="WP_304185735.1">
    <property type="nucleotide sequence ID" value="NZ_DRGM01000211.1"/>
</dbReference>
<evidence type="ECO:0000256" key="1">
    <source>
        <dbReference type="ARBA" id="ARBA00044755"/>
    </source>
</evidence>
<dbReference type="Proteomes" id="UP000886188">
    <property type="component" value="Unassembled WGS sequence"/>
</dbReference>
<name>A0A7V1D3A1_9GAMM</name>
<dbReference type="EMBL" id="DRGM01000211">
    <property type="protein sequence ID" value="HEA19136.1"/>
    <property type="molecule type" value="Genomic_DNA"/>
</dbReference>
<gene>
    <name evidence="3" type="ORF">ENH88_22330</name>
</gene>
<dbReference type="PANTHER" id="PTHR35024:SF4">
    <property type="entry name" value="POLYMER-FORMING CYTOSKELETAL PROTEIN"/>
    <property type="match status" value="1"/>
</dbReference>
<sequence>MFGRKKSTVSNSSDSQLKRTNHTPSIISEDVRLTGSLVSQGEVQLDGRIDGDVRVNHLVIGNTGCVEGSVVAESVIVKGKIIGSLNASKVVIERSAQVHGDVYQDTLSIDAGAIIEGNLKQRHEAETVELITNNTESKAELSSVLSEGDNDLSFFNKQAAEKE</sequence>
<dbReference type="AlphaFoldDB" id="A0A7V1D3A1"/>
<protein>
    <submittedName>
        <fullName evidence="3">Polymer-forming cytoskeletal protein</fullName>
    </submittedName>
</protein>
<accession>A0A7V1D3A1</accession>
<dbReference type="Pfam" id="PF04519">
    <property type="entry name" value="Bactofilin"/>
    <property type="match status" value="1"/>
</dbReference>
<reference evidence="3" key="1">
    <citation type="journal article" date="2020" name="mSystems">
        <title>Genome- and Community-Level Interaction Insights into Carbon Utilization and Element Cycling Functions of Hydrothermarchaeota in Hydrothermal Sediment.</title>
        <authorList>
            <person name="Zhou Z."/>
            <person name="Liu Y."/>
            <person name="Xu W."/>
            <person name="Pan J."/>
            <person name="Luo Z.H."/>
            <person name="Li M."/>
        </authorList>
    </citation>
    <scope>NUCLEOTIDE SEQUENCE [LARGE SCALE GENOMIC DNA]</scope>
    <source>
        <strain evidence="3">HyVt-346</strain>
    </source>
</reference>